<keyword evidence="4" id="KW-0808">Transferase</keyword>
<dbReference type="GO" id="GO:0003677">
    <property type="term" value="F:DNA binding"/>
    <property type="evidence" value="ECO:0007669"/>
    <property type="project" value="UniProtKB-KW"/>
</dbReference>
<feature type="domain" description="Histidine kinase" evidence="10">
    <location>
        <begin position="151"/>
        <end position="370"/>
    </location>
</feature>
<dbReference type="SUPFAM" id="SSF52172">
    <property type="entry name" value="CheY-like"/>
    <property type="match status" value="1"/>
</dbReference>
<evidence type="ECO:0000256" key="1">
    <source>
        <dbReference type="ARBA" id="ARBA00000085"/>
    </source>
</evidence>
<dbReference type="AlphaFoldDB" id="A0A3B0WTU0"/>
<accession>A0A3B0WTU0</accession>
<evidence type="ECO:0000256" key="8">
    <source>
        <dbReference type="ARBA" id="ARBA00023125"/>
    </source>
</evidence>
<dbReference type="GO" id="GO:0000155">
    <property type="term" value="F:phosphorelay sensor kinase activity"/>
    <property type="evidence" value="ECO:0007669"/>
    <property type="project" value="InterPro"/>
</dbReference>
<dbReference type="CDD" id="cd00082">
    <property type="entry name" value="HisKA"/>
    <property type="match status" value="1"/>
</dbReference>
<evidence type="ECO:0000256" key="5">
    <source>
        <dbReference type="ARBA" id="ARBA00022777"/>
    </source>
</evidence>
<dbReference type="InterPro" id="IPR005467">
    <property type="entry name" value="His_kinase_dom"/>
</dbReference>
<reference evidence="12" key="1">
    <citation type="submission" date="2018-06" db="EMBL/GenBank/DDBJ databases">
        <authorList>
            <person name="Zhirakovskaya E."/>
        </authorList>
    </citation>
    <scope>NUCLEOTIDE SEQUENCE</scope>
</reference>
<dbReference type="Gene3D" id="3.40.50.2300">
    <property type="match status" value="1"/>
</dbReference>
<dbReference type="Gene3D" id="3.30.565.10">
    <property type="entry name" value="Histidine kinase-like ATPase, C-terminal domain"/>
    <property type="match status" value="1"/>
</dbReference>
<evidence type="ECO:0000256" key="3">
    <source>
        <dbReference type="ARBA" id="ARBA00022553"/>
    </source>
</evidence>
<dbReference type="Pfam" id="PF00072">
    <property type="entry name" value="Response_reg"/>
    <property type="match status" value="1"/>
</dbReference>
<dbReference type="InterPro" id="IPR036890">
    <property type="entry name" value="HATPase_C_sf"/>
</dbReference>
<evidence type="ECO:0000259" key="11">
    <source>
        <dbReference type="PROSITE" id="PS50110"/>
    </source>
</evidence>
<keyword evidence="7" id="KW-0805">Transcription regulation</keyword>
<dbReference type="Pfam" id="PF00512">
    <property type="entry name" value="HisKA"/>
    <property type="match status" value="1"/>
</dbReference>
<dbReference type="EMBL" id="UOFF01000128">
    <property type="protein sequence ID" value="VAW55843.1"/>
    <property type="molecule type" value="Genomic_DNA"/>
</dbReference>
<feature type="domain" description="Response regulatory" evidence="11">
    <location>
        <begin position="13"/>
        <end position="129"/>
    </location>
</feature>
<dbReference type="Gene3D" id="1.10.287.130">
    <property type="match status" value="1"/>
</dbReference>
<dbReference type="InterPro" id="IPR003594">
    <property type="entry name" value="HATPase_dom"/>
</dbReference>
<dbReference type="InterPro" id="IPR003661">
    <property type="entry name" value="HisK_dim/P_dom"/>
</dbReference>
<sequence length="370" mass="41350">MELNKLLTLENQRILIVDDTPENLDILGKTLRPEGYNLAVANNGEQALKTITHFKPDLILLDVMMPGIDGYETCKTIKQMENMFDIPIIFVTAKHSPDDIIHGFNAGGVDYINKPFVQAEVCARVKSHLQLHAAKKHLIKLNYQKNKFLGIAAHDLRNPLTSIMGFSDLMLTEIKNNTFNAMRCQKMASLIFRASTSMRNLINDLLDISAIEEANLILDKKNHSICELITERVNIAQTQFVNKNISISLECTGNIMATMDNDKIARVIDNLISNAIKFSPKHSHILITAKPMKKYIMVSIIDEGPGIPTNEVDSIFDEFKTLSTRPTAGEKSTGLGMYIVKNIIRAHQGEIFIENNIDVGAKVSFTLPST</sequence>
<keyword evidence="8" id="KW-0238">DNA-binding</keyword>
<gene>
    <name evidence="12" type="ORF">MNBD_GAMMA07-1884</name>
</gene>
<evidence type="ECO:0000256" key="9">
    <source>
        <dbReference type="ARBA" id="ARBA00023163"/>
    </source>
</evidence>
<dbReference type="InterPro" id="IPR011006">
    <property type="entry name" value="CheY-like_superfamily"/>
</dbReference>
<keyword evidence="9" id="KW-0804">Transcription</keyword>
<dbReference type="SMART" id="SM00448">
    <property type="entry name" value="REC"/>
    <property type="match status" value="1"/>
</dbReference>
<name>A0A3B0WTU0_9ZZZZ</name>
<dbReference type="SUPFAM" id="SSF55874">
    <property type="entry name" value="ATPase domain of HSP90 chaperone/DNA topoisomerase II/histidine kinase"/>
    <property type="match status" value="1"/>
</dbReference>
<evidence type="ECO:0000313" key="12">
    <source>
        <dbReference type="EMBL" id="VAW55843.1"/>
    </source>
</evidence>
<dbReference type="CDD" id="cd00075">
    <property type="entry name" value="HATPase"/>
    <property type="match status" value="1"/>
</dbReference>
<evidence type="ECO:0000256" key="6">
    <source>
        <dbReference type="ARBA" id="ARBA00023012"/>
    </source>
</evidence>
<dbReference type="PROSITE" id="PS50109">
    <property type="entry name" value="HIS_KIN"/>
    <property type="match status" value="1"/>
</dbReference>
<dbReference type="CDD" id="cd19920">
    <property type="entry name" value="REC_PA4781-like"/>
    <property type="match status" value="1"/>
</dbReference>
<dbReference type="FunFam" id="3.40.50.2300:FF:000001">
    <property type="entry name" value="DNA-binding response regulator PhoB"/>
    <property type="match status" value="1"/>
</dbReference>
<comment type="catalytic activity">
    <reaction evidence="1">
        <text>ATP + protein L-histidine = ADP + protein N-phospho-L-histidine.</text>
        <dbReference type="EC" id="2.7.13.3"/>
    </reaction>
</comment>
<protein>
    <recommendedName>
        <fullName evidence="2">histidine kinase</fullName>
        <ecNumber evidence="2">2.7.13.3</ecNumber>
    </recommendedName>
</protein>
<proteinExistence type="predicted"/>
<dbReference type="PANTHER" id="PTHR43547:SF2">
    <property type="entry name" value="HYBRID SIGNAL TRANSDUCTION HISTIDINE KINASE C"/>
    <property type="match status" value="1"/>
</dbReference>
<evidence type="ECO:0000256" key="2">
    <source>
        <dbReference type="ARBA" id="ARBA00012438"/>
    </source>
</evidence>
<evidence type="ECO:0000259" key="10">
    <source>
        <dbReference type="PROSITE" id="PS50109"/>
    </source>
</evidence>
<dbReference type="SMART" id="SM00387">
    <property type="entry name" value="HATPase_c"/>
    <property type="match status" value="1"/>
</dbReference>
<evidence type="ECO:0000256" key="4">
    <source>
        <dbReference type="ARBA" id="ARBA00022679"/>
    </source>
</evidence>
<dbReference type="EC" id="2.7.13.3" evidence="2"/>
<dbReference type="SUPFAM" id="SSF47384">
    <property type="entry name" value="Homodimeric domain of signal transducing histidine kinase"/>
    <property type="match status" value="1"/>
</dbReference>
<dbReference type="InterPro" id="IPR001789">
    <property type="entry name" value="Sig_transdc_resp-reg_receiver"/>
</dbReference>
<dbReference type="PANTHER" id="PTHR43547">
    <property type="entry name" value="TWO-COMPONENT HISTIDINE KINASE"/>
    <property type="match status" value="1"/>
</dbReference>
<dbReference type="InterPro" id="IPR004358">
    <property type="entry name" value="Sig_transdc_His_kin-like_C"/>
</dbReference>
<organism evidence="12">
    <name type="scientific">hydrothermal vent metagenome</name>
    <dbReference type="NCBI Taxonomy" id="652676"/>
    <lineage>
        <taxon>unclassified sequences</taxon>
        <taxon>metagenomes</taxon>
        <taxon>ecological metagenomes</taxon>
    </lineage>
</organism>
<keyword evidence="6" id="KW-0902">Two-component regulatory system</keyword>
<dbReference type="FunFam" id="3.30.565.10:FF:000006">
    <property type="entry name" value="Sensor histidine kinase WalK"/>
    <property type="match status" value="1"/>
</dbReference>
<dbReference type="PROSITE" id="PS50110">
    <property type="entry name" value="RESPONSE_REGULATORY"/>
    <property type="match status" value="1"/>
</dbReference>
<dbReference type="SMART" id="SM00388">
    <property type="entry name" value="HisKA"/>
    <property type="match status" value="1"/>
</dbReference>
<dbReference type="Pfam" id="PF02518">
    <property type="entry name" value="HATPase_c"/>
    <property type="match status" value="1"/>
</dbReference>
<evidence type="ECO:0000256" key="7">
    <source>
        <dbReference type="ARBA" id="ARBA00023015"/>
    </source>
</evidence>
<keyword evidence="3" id="KW-0597">Phosphoprotein</keyword>
<keyword evidence="5" id="KW-0418">Kinase</keyword>
<dbReference type="InterPro" id="IPR036097">
    <property type="entry name" value="HisK_dim/P_sf"/>
</dbReference>
<dbReference type="PRINTS" id="PR00344">
    <property type="entry name" value="BCTRLSENSOR"/>
</dbReference>